<keyword evidence="3" id="KW-1185">Reference proteome</keyword>
<reference evidence="2" key="1">
    <citation type="submission" date="2022-01" db="EMBL/GenBank/DDBJ databases">
        <title>Microbacterium eymi and Microbacterium rhizovicinus sp. nov., isolated from the rhizospheric soil of Elymus tsukushiensis, a plant native to the Dokdo Islands, Republic of Korea.</title>
        <authorList>
            <person name="Hwang Y.J."/>
        </authorList>
    </citation>
    <scope>NUCLEOTIDE SEQUENCE</scope>
    <source>
        <strain evidence="2">KUDC0405</strain>
    </source>
</reference>
<accession>A0ABY5NIX2</accession>
<protein>
    <submittedName>
        <fullName evidence="2">S9 family peptidase</fullName>
    </submittedName>
</protein>
<dbReference type="Pfam" id="PF00326">
    <property type="entry name" value="Peptidase_S9"/>
    <property type="match status" value="1"/>
</dbReference>
<gene>
    <name evidence="2" type="ORF">L2X98_33070</name>
</gene>
<evidence type="ECO:0000259" key="1">
    <source>
        <dbReference type="Pfam" id="PF00326"/>
    </source>
</evidence>
<evidence type="ECO:0000313" key="2">
    <source>
        <dbReference type="EMBL" id="UUT35103.1"/>
    </source>
</evidence>
<dbReference type="InterPro" id="IPR029058">
    <property type="entry name" value="AB_hydrolase_fold"/>
</dbReference>
<dbReference type="InterPro" id="IPR001375">
    <property type="entry name" value="Peptidase_S9_cat"/>
</dbReference>
<dbReference type="EMBL" id="CP091139">
    <property type="protein sequence ID" value="UUT35103.1"/>
    <property type="molecule type" value="Genomic_DNA"/>
</dbReference>
<dbReference type="RefSeq" id="WP_259611650.1">
    <property type="nucleotide sequence ID" value="NZ_CP091139.2"/>
</dbReference>
<organism evidence="2 3">
    <name type="scientific">Microbacterium elymi</name>
    <dbReference type="NCBI Taxonomy" id="2909587"/>
    <lineage>
        <taxon>Bacteria</taxon>
        <taxon>Bacillati</taxon>
        <taxon>Actinomycetota</taxon>
        <taxon>Actinomycetes</taxon>
        <taxon>Micrococcales</taxon>
        <taxon>Microbacteriaceae</taxon>
        <taxon>Microbacterium</taxon>
    </lineage>
</organism>
<dbReference type="Proteomes" id="UP001054811">
    <property type="component" value="Chromosome"/>
</dbReference>
<proteinExistence type="predicted"/>
<name>A0ABY5NIX2_9MICO</name>
<evidence type="ECO:0000313" key="3">
    <source>
        <dbReference type="Proteomes" id="UP001054811"/>
    </source>
</evidence>
<dbReference type="Gene3D" id="3.40.50.1820">
    <property type="entry name" value="alpha/beta hydrolase"/>
    <property type="match status" value="1"/>
</dbReference>
<dbReference type="SUPFAM" id="SSF53474">
    <property type="entry name" value="alpha/beta-Hydrolases"/>
    <property type="match status" value="1"/>
</dbReference>
<feature type="domain" description="Peptidase S9 prolyl oligopeptidase catalytic" evidence="1">
    <location>
        <begin position="2"/>
        <end position="55"/>
    </location>
</feature>
<sequence>MVPPAQSEAIRDALAARGIPHAYVVYPGEGHGFRRSETVVDAMKTSLAFLGAVFGFTPADGEPLTLSR</sequence>